<reference evidence="1 2" key="1">
    <citation type="submission" date="2023-07" db="EMBL/GenBank/DDBJ databases">
        <title>Sorghum-associated microbial communities from plants grown in Nebraska, USA.</title>
        <authorList>
            <person name="Schachtman D."/>
        </authorList>
    </citation>
    <scope>NUCLEOTIDE SEQUENCE [LARGE SCALE GENOMIC DNA]</scope>
    <source>
        <strain evidence="1 2">3262</strain>
    </source>
</reference>
<name>A0ABU1TFD8_9SPHI</name>
<evidence type="ECO:0000313" key="1">
    <source>
        <dbReference type="EMBL" id="MDR6944072.1"/>
    </source>
</evidence>
<organism evidence="1 2">
    <name type="scientific">Mucilaginibacter pocheonensis</name>
    <dbReference type="NCBI Taxonomy" id="398050"/>
    <lineage>
        <taxon>Bacteria</taxon>
        <taxon>Pseudomonadati</taxon>
        <taxon>Bacteroidota</taxon>
        <taxon>Sphingobacteriia</taxon>
        <taxon>Sphingobacteriales</taxon>
        <taxon>Sphingobacteriaceae</taxon>
        <taxon>Mucilaginibacter</taxon>
    </lineage>
</organism>
<proteinExistence type="predicted"/>
<dbReference type="Proteomes" id="UP001247620">
    <property type="component" value="Unassembled WGS sequence"/>
</dbReference>
<evidence type="ECO:0000313" key="2">
    <source>
        <dbReference type="Proteomes" id="UP001247620"/>
    </source>
</evidence>
<dbReference type="EMBL" id="JAVDUU010000004">
    <property type="protein sequence ID" value="MDR6944072.1"/>
    <property type="molecule type" value="Genomic_DNA"/>
</dbReference>
<protein>
    <submittedName>
        <fullName evidence="1">Uncharacterized protein</fullName>
    </submittedName>
</protein>
<sequence>MKNNILHTAKLFPFKPNTSEIIAMINTGLQ</sequence>
<comment type="caution">
    <text evidence="1">The sequence shown here is derived from an EMBL/GenBank/DDBJ whole genome shotgun (WGS) entry which is preliminary data.</text>
</comment>
<gene>
    <name evidence="1" type="ORF">J2W55_003932</name>
</gene>
<accession>A0ABU1TFD8</accession>
<keyword evidence="2" id="KW-1185">Reference proteome</keyword>